<dbReference type="EMBL" id="BRXW01000089">
    <property type="protein sequence ID" value="GMI05685.1"/>
    <property type="molecule type" value="Genomic_DNA"/>
</dbReference>
<feature type="compositionally biased region" description="Basic residues" evidence="3">
    <location>
        <begin position="56"/>
        <end position="65"/>
    </location>
</feature>
<feature type="region of interest" description="Disordered" evidence="3">
    <location>
        <begin position="782"/>
        <end position="802"/>
    </location>
</feature>
<feature type="region of interest" description="Disordered" evidence="3">
    <location>
        <begin position="20"/>
        <end position="71"/>
    </location>
</feature>
<dbReference type="InterPro" id="IPR006652">
    <property type="entry name" value="Kelch_1"/>
</dbReference>
<gene>
    <name evidence="4" type="ORF">TrLO_g9247</name>
</gene>
<keyword evidence="1" id="KW-0880">Kelch repeat</keyword>
<evidence type="ECO:0000313" key="5">
    <source>
        <dbReference type="Proteomes" id="UP001165122"/>
    </source>
</evidence>
<dbReference type="InterPro" id="IPR015915">
    <property type="entry name" value="Kelch-typ_b-propeller"/>
</dbReference>
<feature type="region of interest" description="Disordered" evidence="3">
    <location>
        <begin position="883"/>
        <end position="902"/>
    </location>
</feature>
<dbReference type="PANTHER" id="PTHR46093:SF18">
    <property type="entry name" value="FIBRONECTIN TYPE-III DOMAIN-CONTAINING PROTEIN"/>
    <property type="match status" value="1"/>
</dbReference>
<dbReference type="Pfam" id="PF24681">
    <property type="entry name" value="Kelch_KLHDC2_KLHL20_DRC7"/>
    <property type="match status" value="1"/>
</dbReference>
<dbReference type="PANTHER" id="PTHR46093">
    <property type="entry name" value="ACYL-COA-BINDING DOMAIN-CONTAINING PROTEIN 5"/>
    <property type="match status" value="1"/>
</dbReference>
<dbReference type="Pfam" id="PF01344">
    <property type="entry name" value="Kelch_1"/>
    <property type="match status" value="1"/>
</dbReference>
<dbReference type="SUPFAM" id="SSF117281">
    <property type="entry name" value="Kelch motif"/>
    <property type="match status" value="2"/>
</dbReference>
<dbReference type="OrthoDB" id="188089at2759"/>
<evidence type="ECO:0000256" key="3">
    <source>
        <dbReference type="SAM" id="MobiDB-lite"/>
    </source>
</evidence>
<accession>A0A9W7CH97</accession>
<keyword evidence="5" id="KW-1185">Reference proteome</keyword>
<organism evidence="4 5">
    <name type="scientific">Triparma laevis f. longispina</name>
    <dbReference type="NCBI Taxonomy" id="1714387"/>
    <lineage>
        <taxon>Eukaryota</taxon>
        <taxon>Sar</taxon>
        <taxon>Stramenopiles</taxon>
        <taxon>Ochrophyta</taxon>
        <taxon>Bolidophyceae</taxon>
        <taxon>Parmales</taxon>
        <taxon>Triparmaceae</taxon>
        <taxon>Triparma</taxon>
    </lineage>
</organism>
<sequence>MDTLMDVLSTDMILNHPEYKFKNSYNPTSPTLSHTSTPSPSRPNTSQSAQSGRSGGSKHSRGSSRSHKEVALTPREYLEVFEKDLPNPSSVINPDGTLDYTKYVGDRTKEQVAEGVREWAKYAGGPPSDAELPFSRCVVCTLPFGSCEHTRDWMNYKSPASRMQKERDVVDSTLFDMEDVLEVGSEGLNEELNKGIRTVSLPLTHISHMHWTEVVCRESDNIEGRKIDLSSPPCQGGASGVMIPNAVGQPHLIVHGGIRYPRNGVFHAYSSTLIGSKQEAVYEDRVFVYSMVEMTWHVPHHEGAVEDKPKGRYGHCAVVFPDRTMWTFGGRQKTGICSDDVHIWDFDSANWRKIEYDRNIVRVPPPRFCASATFVPEEGRQGSVVVFGGRDGHDNFGDLWIYDVATTDWSNPVCIGIPPSPRHGHSVIGLDGGRVMVLGGCCVSPSAETGIPENIDELDDKMQAASNRLEQCYALEKAEAEAAGLVLESEADYIGWKELARLGAQAAAAVAKRERDTRDAENDLNATLQERAAAMHWAKMNANHGRAYVGGVHDHQYMDITLLDVQSKVWTEPTAPPCTGKLPLARMNHSAVNLAGKIIVIGGCHPTSTRVTLSDSDVHVLDIESWRWTIPAVENTPFAMLPTLDAAKNAVRRANRVLEDEIGTAQSMGVPGGRSIEVAEAEAVLSVCNWRLKSLQEQCKMLRDPPPGRYGHTAVAMGQRIYFVGGYEADRSVGSGDEMVVLDLEQSDERERRLREEFHARLERERRIKDFLDEQARKQAEYEDRIRREREQKKERQERKQMEFEDMLSRLPPKTFAPTPQFKFANKHTIWLKWEQVKKNSEGNWIGAGRVVYRLFKKGGYQHLERGSKVLVQYVEVEGGSKKGMKMKGSMKESQSSILGGGGGSSIGGGSASFDDNASIGSSSMMSSSLMASSVDQRSQVGGWYPADVKKAHKEGTFDVHYNGGGKEKKVDRARIKLVEEPEWELIYEGKDLSYAVEASVPDVILEREPGIQIEMSFCMQTVGTEYPIEEPSLHSLQATYSTINRDATVEAFMSQIKSKATDDSDSVSRGKKKIKEAIEIDGHLVESWYNGKLVEGEGYGKHYV</sequence>
<evidence type="ECO:0000313" key="4">
    <source>
        <dbReference type="EMBL" id="GMI05685.1"/>
    </source>
</evidence>
<dbReference type="Proteomes" id="UP001165122">
    <property type="component" value="Unassembled WGS sequence"/>
</dbReference>
<proteinExistence type="predicted"/>
<name>A0A9W7CH97_9STRA</name>
<reference evidence="5" key="1">
    <citation type="journal article" date="2023" name="Commun. Biol.">
        <title>Genome analysis of Parmales, the sister group of diatoms, reveals the evolutionary specialization of diatoms from phago-mixotrophs to photoautotrophs.</title>
        <authorList>
            <person name="Ban H."/>
            <person name="Sato S."/>
            <person name="Yoshikawa S."/>
            <person name="Yamada K."/>
            <person name="Nakamura Y."/>
            <person name="Ichinomiya M."/>
            <person name="Sato N."/>
            <person name="Blanc-Mathieu R."/>
            <person name="Endo H."/>
            <person name="Kuwata A."/>
            <person name="Ogata H."/>
        </authorList>
    </citation>
    <scope>NUCLEOTIDE SEQUENCE [LARGE SCALE GENOMIC DNA]</scope>
    <source>
        <strain evidence="5">NIES 3700</strain>
    </source>
</reference>
<evidence type="ECO:0000256" key="1">
    <source>
        <dbReference type="ARBA" id="ARBA00022441"/>
    </source>
</evidence>
<keyword evidence="2" id="KW-0677">Repeat</keyword>
<comment type="caution">
    <text evidence="4">The sequence shown here is derived from an EMBL/GenBank/DDBJ whole genome shotgun (WGS) entry which is preliminary data.</text>
</comment>
<evidence type="ECO:0000256" key="2">
    <source>
        <dbReference type="ARBA" id="ARBA00022737"/>
    </source>
</evidence>
<dbReference type="Gene3D" id="2.120.10.80">
    <property type="entry name" value="Kelch-type beta propeller"/>
    <property type="match status" value="3"/>
</dbReference>
<feature type="compositionally biased region" description="Low complexity" evidence="3">
    <location>
        <begin position="27"/>
        <end position="52"/>
    </location>
</feature>
<dbReference type="Gene3D" id="2.30.30.140">
    <property type="match status" value="1"/>
</dbReference>
<dbReference type="AlphaFoldDB" id="A0A9W7CH97"/>
<protein>
    <submittedName>
        <fullName evidence="4">Uncharacterized protein</fullName>
    </submittedName>
</protein>